<evidence type="ECO:0000313" key="4">
    <source>
        <dbReference type="Proteomes" id="UP000268350"/>
    </source>
</evidence>
<dbReference type="Proteomes" id="UP000268350">
    <property type="component" value="Unassembled WGS sequence"/>
</dbReference>
<dbReference type="AlphaFoldDB" id="A0A3B0JV27"/>
<feature type="compositionally biased region" description="Low complexity" evidence="1">
    <location>
        <begin position="259"/>
        <end position="268"/>
    </location>
</feature>
<dbReference type="OrthoDB" id="7870627at2759"/>
<gene>
    <name evidence="3" type="ORF">DGUA_6G004545</name>
</gene>
<feature type="region of interest" description="Disordered" evidence="1">
    <location>
        <begin position="256"/>
        <end position="309"/>
    </location>
</feature>
<keyword evidence="4" id="KW-1185">Reference proteome</keyword>
<keyword evidence="2" id="KW-0732">Signal</keyword>
<dbReference type="STRING" id="7266.A0A3B0JV27"/>
<name>A0A3B0JV27_DROGU</name>
<accession>A0A3B0JV27</accession>
<evidence type="ECO:0000256" key="2">
    <source>
        <dbReference type="SAM" id="SignalP"/>
    </source>
</evidence>
<protein>
    <submittedName>
        <fullName evidence="3">Uncharacterized protein</fullName>
    </submittedName>
</protein>
<feature type="chain" id="PRO_5017396789" evidence="2">
    <location>
        <begin position="23"/>
        <end position="309"/>
    </location>
</feature>
<reference evidence="4" key="1">
    <citation type="submission" date="2018-01" db="EMBL/GenBank/DDBJ databases">
        <authorList>
            <person name="Alioto T."/>
            <person name="Alioto T."/>
        </authorList>
    </citation>
    <scope>NUCLEOTIDE SEQUENCE [LARGE SCALE GENOMIC DNA]</scope>
</reference>
<organism evidence="3 4">
    <name type="scientific">Drosophila guanche</name>
    <name type="common">Fruit fly</name>
    <dbReference type="NCBI Taxonomy" id="7266"/>
    <lineage>
        <taxon>Eukaryota</taxon>
        <taxon>Metazoa</taxon>
        <taxon>Ecdysozoa</taxon>
        <taxon>Arthropoda</taxon>
        <taxon>Hexapoda</taxon>
        <taxon>Insecta</taxon>
        <taxon>Pterygota</taxon>
        <taxon>Neoptera</taxon>
        <taxon>Endopterygota</taxon>
        <taxon>Diptera</taxon>
        <taxon>Brachycera</taxon>
        <taxon>Muscomorpha</taxon>
        <taxon>Ephydroidea</taxon>
        <taxon>Drosophilidae</taxon>
        <taxon>Drosophila</taxon>
        <taxon>Sophophora</taxon>
    </lineage>
</organism>
<feature type="compositionally biased region" description="Acidic residues" evidence="1">
    <location>
        <begin position="143"/>
        <end position="153"/>
    </location>
</feature>
<sequence>MLLLPCCSPLLLLLPFIGQALCGTVLPQQKLRIVRDTRNLPTDLFKPVGGGKSQIPNEVQQGQPTDAVEFLEKVDGEVEAVTASGESYPEYPQYRPQPTTFDRRNLESPHNNRRPNAHVNNFPSVSGRNRQRQRQNDTLMHEETEEVEESEETENNRNYPVYPQYVPPTPPSFGIFQGSGAPRSSFVSGRPRGRPNADPFLQDSTFPSTFHSTFPQPFPSNPGFSGGNPNALPHSPMRSSMTPFFAGGGSPIGSGFPVGSGPPVGSFSNNFQRSEHYSYSSDGNGPPQIEHNVYDSRMPRSGSASRNYF</sequence>
<feature type="region of interest" description="Disordered" evidence="1">
    <location>
        <begin position="176"/>
        <end position="197"/>
    </location>
</feature>
<feature type="compositionally biased region" description="Polar residues" evidence="1">
    <location>
        <begin position="118"/>
        <end position="128"/>
    </location>
</feature>
<dbReference type="EMBL" id="OUUW01000010">
    <property type="protein sequence ID" value="SPP85957.1"/>
    <property type="molecule type" value="Genomic_DNA"/>
</dbReference>
<feature type="signal peptide" evidence="2">
    <location>
        <begin position="1"/>
        <end position="22"/>
    </location>
</feature>
<evidence type="ECO:0000313" key="3">
    <source>
        <dbReference type="EMBL" id="SPP85957.1"/>
    </source>
</evidence>
<feature type="compositionally biased region" description="Polar residues" evidence="1">
    <location>
        <begin position="269"/>
        <end position="283"/>
    </location>
</feature>
<feature type="region of interest" description="Disordered" evidence="1">
    <location>
        <begin position="82"/>
        <end position="161"/>
    </location>
</feature>
<evidence type="ECO:0000256" key="1">
    <source>
        <dbReference type="SAM" id="MobiDB-lite"/>
    </source>
</evidence>
<proteinExistence type="predicted"/>